<protein>
    <submittedName>
        <fullName evidence="2">Uncharacterized protein</fullName>
    </submittedName>
</protein>
<keyword evidence="1" id="KW-0732">Signal</keyword>
<evidence type="ECO:0000313" key="2">
    <source>
        <dbReference type="EMBL" id="PIL40977.1"/>
    </source>
</evidence>
<feature type="chain" id="PRO_5013890089" evidence="1">
    <location>
        <begin position="30"/>
        <end position="74"/>
    </location>
</feature>
<proteinExistence type="predicted"/>
<keyword evidence="3" id="KW-1185">Reference proteome</keyword>
<reference evidence="2 3" key="1">
    <citation type="submission" date="2017-10" db="EMBL/GenBank/DDBJ databases">
        <title>Massilia psychrophilum sp. nov., a novel purple-pigmented bacterium isolated from Tianshan glacier, Xinjiang Municipality, China.</title>
        <authorList>
            <person name="Wang H."/>
        </authorList>
    </citation>
    <scope>NUCLEOTIDE SEQUENCE [LARGE SCALE GENOMIC DNA]</scope>
    <source>
        <strain evidence="2 3">JCM 30813</strain>
    </source>
</reference>
<sequence length="74" mass="7664">MNIRKNAEAFFLAAAIVGTFGTFVSYATAAEPARFTAAAVVTPFAAKVIASDSTMQVVVIKGQRLSAAQKAALN</sequence>
<accession>A0A2G8T4J7</accession>
<dbReference type="Proteomes" id="UP000228593">
    <property type="component" value="Unassembled WGS sequence"/>
</dbReference>
<organism evidence="2 3">
    <name type="scientific">Massilia psychrophila</name>
    <dbReference type="NCBI Taxonomy" id="1603353"/>
    <lineage>
        <taxon>Bacteria</taxon>
        <taxon>Pseudomonadati</taxon>
        <taxon>Pseudomonadota</taxon>
        <taxon>Betaproteobacteria</taxon>
        <taxon>Burkholderiales</taxon>
        <taxon>Oxalobacteraceae</taxon>
        <taxon>Telluria group</taxon>
        <taxon>Massilia</taxon>
    </lineage>
</organism>
<dbReference type="EMBL" id="PDOB01000004">
    <property type="protein sequence ID" value="PIL40977.1"/>
    <property type="molecule type" value="Genomic_DNA"/>
</dbReference>
<evidence type="ECO:0000313" key="3">
    <source>
        <dbReference type="Proteomes" id="UP000228593"/>
    </source>
</evidence>
<evidence type="ECO:0000256" key="1">
    <source>
        <dbReference type="SAM" id="SignalP"/>
    </source>
</evidence>
<gene>
    <name evidence="2" type="ORF">CR103_04350</name>
</gene>
<dbReference type="AlphaFoldDB" id="A0A2G8T4J7"/>
<comment type="caution">
    <text evidence="2">The sequence shown here is derived from an EMBL/GenBank/DDBJ whole genome shotgun (WGS) entry which is preliminary data.</text>
</comment>
<dbReference type="RefSeq" id="WP_099914794.1">
    <property type="nucleotide sequence ID" value="NZ_BMHS01000005.1"/>
</dbReference>
<feature type="signal peptide" evidence="1">
    <location>
        <begin position="1"/>
        <end position="29"/>
    </location>
</feature>
<name>A0A2G8T4J7_9BURK</name>